<dbReference type="Proteomes" id="UP000266723">
    <property type="component" value="Unassembled WGS sequence"/>
</dbReference>
<organism evidence="1 2">
    <name type="scientific">Brassica cretica</name>
    <name type="common">Mustard</name>
    <dbReference type="NCBI Taxonomy" id="69181"/>
    <lineage>
        <taxon>Eukaryota</taxon>
        <taxon>Viridiplantae</taxon>
        <taxon>Streptophyta</taxon>
        <taxon>Embryophyta</taxon>
        <taxon>Tracheophyta</taxon>
        <taxon>Spermatophyta</taxon>
        <taxon>Magnoliopsida</taxon>
        <taxon>eudicotyledons</taxon>
        <taxon>Gunneridae</taxon>
        <taxon>Pentapetalae</taxon>
        <taxon>rosids</taxon>
        <taxon>malvids</taxon>
        <taxon>Brassicales</taxon>
        <taxon>Brassicaceae</taxon>
        <taxon>Brassiceae</taxon>
        <taxon>Brassica</taxon>
    </lineage>
</organism>
<reference evidence="1 2" key="1">
    <citation type="journal article" date="2020" name="BMC Genomics">
        <title>Intraspecific diversification of the crop wild relative Brassica cretica Lam. using demographic model selection.</title>
        <authorList>
            <person name="Kioukis A."/>
            <person name="Michalopoulou V.A."/>
            <person name="Briers L."/>
            <person name="Pirintsos S."/>
            <person name="Studholme D.J."/>
            <person name="Pavlidis P."/>
            <person name="Sarris P.F."/>
        </authorList>
    </citation>
    <scope>NUCLEOTIDE SEQUENCE [LARGE SCALE GENOMIC DNA]</scope>
    <source>
        <strain evidence="2">cv. PFS-1207/04</strain>
    </source>
</reference>
<accession>A0ABQ7DFL8</accession>
<evidence type="ECO:0000313" key="1">
    <source>
        <dbReference type="EMBL" id="KAF3576160.1"/>
    </source>
</evidence>
<proteinExistence type="predicted"/>
<name>A0ABQ7DFL8_BRACR</name>
<keyword evidence="2" id="KW-1185">Reference proteome</keyword>
<comment type="caution">
    <text evidence="1">The sequence shown here is derived from an EMBL/GenBank/DDBJ whole genome shotgun (WGS) entry which is preliminary data.</text>
</comment>
<sequence>MLVSLKSGQSASLEKAVEEMKDCQSTLQHCYLSTVMPEYRLRIFYDRLKPRSTYILVPGTTMERGFLGPSKKEPADSRTIYNTVHHGTVHRSTVHLDTIHPASIDTVHPPSIDTVHRDTVHPGTVHLNTVHPDIVHPVKK</sequence>
<gene>
    <name evidence="1" type="ORF">DY000_02031206</name>
</gene>
<evidence type="ECO:0000313" key="2">
    <source>
        <dbReference type="Proteomes" id="UP000266723"/>
    </source>
</evidence>
<protein>
    <submittedName>
        <fullName evidence="1">Uncharacterized protein</fullName>
    </submittedName>
</protein>
<dbReference type="EMBL" id="QGKV02000649">
    <property type="protein sequence ID" value="KAF3576160.1"/>
    <property type="molecule type" value="Genomic_DNA"/>
</dbReference>